<evidence type="ECO:0000256" key="9">
    <source>
        <dbReference type="ARBA" id="ARBA00023172"/>
    </source>
</evidence>
<dbReference type="AlphaFoldDB" id="K8ZBC8"/>
<evidence type="ECO:0000256" key="1">
    <source>
        <dbReference type="ARBA" id="ARBA00004496"/>
    </source>
</evidence>
<keyword evidence="9 11" id="KW-0233">DNA recombination</keyword>
<dbReference type="GO" id="GO:0005737">
    <property type="term" value="C:cytoplasm"/>
    <property type="evidence" value="ECO:0007669"/>
    <property type="project" value="UniProtKB-SubCell"/>
</dbReference>
<dbReference type="PANTHER" id="PTHR30349">
    <property type="entry name" value="PHAGE INTEGRASE-RELATED"/>
    <property type="match status" value="1"/>
</dbReference>
<keyword evidence="8 11" id="KW-0238">DNA-binding</keyword>
<dbReference type="InterPro" id="IPR050090">
    <property type="entry name" value="Tyrosine_recombinase_XerCD"/>
</dbReference>
<dbReference type="InterPro" id="IPR002104">
    <property type="entry name" value="Integrase_catalytic"/>
</dbReference>
<dbReference type="RefSeq" id="WP_009490049.1">
    <property type="nucleotide sequence ID" value="NZ_AMYT01000017.1"/>
</dbReference>
<dbReference type="NCBIfam" id="NF001399">
    <property type="entry name" value="PRK00283.1"/>
    <property type="match status" value="1"/>
</dbReference>
<dbReference type="Pfam" id="PF02899">
    <property type="entry name" value="Phage_int_SAM_1"/>
    <property type="match status" value="1"/>
</dbReference>
<dbReference type="GO" id="GO:0009037">
    <property type="term" value="F:tyrosine-based site-specific recombinase activity"/>
    <property type="evidence" value="ECO:0007669"/>
    <property type="project" value="UniProtKB-UniRule"/>
</dbReference>
<dbReference type="SUPFAM" id="SSF56349">
    <property type="entry name" value="DNA breaking-rejoining enzymes"/>
    <property type="match status" value="1"/>
</dbReference>
<dbReference type="InterPro" id="IPR044068">
    <property type="entry name" value="CB"/>
</dbReference>
<dbReference type="STRING" id="1234409.C683_0688"/>
<dbReference type="GO" id="GO:0051301">
    <property type="term" value="P:cell division"/>
    <property type="evidence" value="ECO:0007669"/>
    <property type="project" value="UniProtKB-UniRule"/>
</dbReference>
<feature type="active site" evidence="11">
    <location>
        <position position="148"/>
    </location>
</feature>
<feature type="active site" evidence="11">
    <location>
        <position position="246"/>
    </location>
</feature>
<evidence type="ECO:0000256" key="6">
    <source>
        <dbReference type="ARBA" id="ARBA00022829"/>
    </source>
</evidence>
<dbReference type="PROSITE" id="PS51898">
    <property type="entry name" value="TYR_RECOMBINASE"/>
    <property type="match status" value="1"/>
</dbReference>
<dbReference type="InterPro" id="IPR011932">
    <property type="entry name" value="Recomb_XerD"/>
</dbReference>
<keyword evidence="5 11" id="KW-0132">Cell division</keyword>
<reference evidence="15 16" key="1">
    <citation type="journal article" date="2013" name="Genome Announc.">
        <title>Draft Genome Sequence of Catellicoccus marimammalium, a Novel Species Commonly Found in Gull Feces.</title>
        <authorList>
            <person name="Weigand M.R."/>
            <person name="Ryu H."/>
            <person name="Bozcek L."/>
            <person name="Konstantinidis K.T."/>
            <person name="Santo Domingo J.W."/>
        </authorList>
    </citation>
    <scope>NUCLEOTIDE SEQUENCE [LARGE SCALE GENOMIC DNA]</scope>
    <source>
        <strain evidence="15 16">M35/04/3</strain>
    </source>
</reference>
<dbReference type="GO" id="GO:0006313">
    <property type="term" value="P:DNA transposition"/>
    <property type="evidence" value="ECO:0007669"/>
    <property type="project" value="UniProtKB-UniRule"/>
</dbReference>
<comment type="caution">
    <text evidence="15">The sequence shown here is derived from an EMBL/GenBank/DDBJ whole genome shotgun (WGS) entry which is preliminary data.</text>
</comment>
<evidence type="ECO:0000256" key="8">
    <source>
        <dbReference type="ARBA" id="ARBA00023125"/>
    </source>
</evidence>
<evidence type="ECO:0000256" key="7">
    <source>
        <dbReference type="ARBA" id="ARBA00022908"/>
    </source>
</evidence>
<feature type="active site" description="O-(3'-phospho-DNA)-tyrosine intermediate" evidence="11">
    <location>
        <position position="278"/>
    </location>
</feature>
<dbReference type="Pfam" id="PF00589">
    <property type="entry name" value="Phage_integrase"/>
    <property type="match status" value="1"/>
</dbReference>
<protein>
    <recommendedName>
        <fullName evidence="11 12">Tyrosine recombinase XerC</fullName>
    </recommendedName>
</protein>
<dbReference type="InterPro" id="IPR013762">
    <property type="entry name" value="Integrase-like_cat_sf"/>
</dbReference>
<dbReference type="EMBL" id="AMYT01000017">
    <property type="protein sequence ID" value="EKU27357.1"/>
    <property type="molecule type" value="Genomic_DNA"/>
</dbReference>
<evidence type="ECO:0000256" key="12">
    <source>
        <dbReference type="NCBIfam" id="TIGR02224"/>
    </source>
</evidence>
<dbReference type="InterPro" id="IPR011931">
    <property type="entry name" value="Recomb_XerC"/>
</dbReference>
<keyword evidence="16" id="KW-1185">Reference proteome</keyword>
<feature type="active site" evidence="11">
    <location>
        <position position="172"/>
    </location>
</feature>
<evidence type="ECO:0000256" key="3">
    <source>
        <dbReference type="ARBA" id="ARBA00010450"/>
    </source>
</evidence>
<dbReference type="HAMAP" id="MF_01808">
    <property type="entry name" value="Recomb_XerC_XerD"/>
    <property type="match status" value="1"/>
</dbReference>
<dbReference type="InterPro" id="IPR011010">
    <property type="entry name" value="DNA_brk_join_enz"/>
</dbReference>
<dbReference type="OrthoDB" id="9801717at2"/>
<evidence type="ECO:0000256" key="2">
    <source>
        <dbReference type="ARBA" id="ARBA00006657"/>
    </source>
</evidence>
<dbReference type="GO" id="GO:0003677">
    <property type="term" value="F:DNA binding"/>
    <property type="evidence" value="ECO:0007669"/>
    <property type="project" value="UniProtKB-UniRule"/>
</dbReference>
<keyword evidence="6 11" id="KW-0159">Chromosome partition</keyword>
<dbReference type="Proteomes" id="UP000016057">
    <property type="component" value="Unassembled WGS sequence"/>
</dbReference>
<dbReference type="Gene3D" id="1.10.443.10">
    <property type="entry name" value="Intergrase catalytic core"/>
    <property type="match status" value="1"/>
</dbReference>
<dbReference type="Gene3D" id="1.10.150.130">
    <property type="match status" value="1"/>
</dbReference>
<evidence type="ECO:0000259" key="14">
    <source>
        <dbReference type="PROSITE" id="PS51900"/>
    </source>
</evidence>
<evidence type="ECO:0000313" key="15">
    <source>
        <dbReference type="EMBL" id="EKU27357.1"/>
    </source>
</evidence>
<keyword evidence="4 11" id="KW-0963">Cytoplasm</keyword>
<evidence type="ECO:0000256" key="10">
    <source>
        <dbReference type="ARBA" id="ARBA00023306"/>
    </source>
</evidence>
<gene>
    <name evidence="11" type="primary">xerC</name>
    <name evidence="15" type="ORF">C683_0688</name>
</gene>
<dbReference type="PANTHER" id="PTHR30349:SF77">
    <property type="entry name" value="TYROSINE RECOMBINASE XERC"/>
    <property type="match status" value="1"/>
</dbReference>
<proteinExistence type="inferred from homology"/>
<evidence type="ECO:0000256" key="11">
    <source>
        <dbReference type="HAMAP-Rule" id="MF_01808"/>
    </source>
</evidence>
<dbReference type="PATRIC" id="fig|1234409.3.peg.639"/>
<dbReference type="NCBIfam" id="NF040815">
    <property type="entry name" value="recomb_XerA_Arch"/>
    <property type="match status" value="1"/>
</dbReference>
<name>K8ZBC8_9ENTE</name>
<sequence length="299" mass="35271">MEEIQEIKDFLLYLKVERNYSEKTIQNYERDIKDFLQFMENTGNLEITKVTSRDVRIYTSEMYDRGYKRTTMQRHLSSLRSFYRYLLQQGKVTENPFSYVVMQKKEKRLPQFFYEKEMQALFQATEGSEPLRLRDNALLEVLYASGMRVSECVSLQLSDIQQNQSFVLITGKGNKQRYVPLNHHAMASIERYVSQARPKLMKQKEHEFLFVNGKGDPLTDRGVRYVLDQIIKRSSLNSKIHPHELRHTFATHLLNNGADMRTVQELLGHVDLSSTQIYAHVTKESLQRTYRSCHPRAEE</sequence>
<keyword evidence="7 11" id="KW-0229">DNA integration</keyword>
<dbReference type="InterPro" id="IPR004107">
    <property type="entry name" value="Integrase_SAM-like_N"/>
</dbReference>
<dbReference type="InterPro" id="IPR010998">
    <property type="entry name" value="Integrase_recombinase_N"/>
</dbReference>
<organism evidence="15 16">
    <name type="scientific">Catellicoccus marimammalium M35/04/3</name>
    <dbReference type="NCBI Taxonomy" id="1234409"/>
    <lineage>
        <taxon>Bacteria</taxon>
        <taxon>Bacillati</taxon>
        <taxon>Bacillota</taxon>
        <taxon>Bacilli</taxon>
        <taxon>Lactobacillales</taxon>
        <taxon>Enterococcaceae</taxon>
        <taxon>Catellicoccus</taxon>
    </lineage>
</organism>
<evidence type="ECO:0000313" key="16">
    <source>
        <dbReference type="Proteomes" id="UP000016057"/>
    </source>
</evidence>
<dbReference type="NCBIfam" id="TIGR02225">
    <property type="entry name" value="recomb_XerD"/>
    <property type="match status" value="1"/>
</dbReference>
<dbReference type="GO" id="GO:0007059">
    <property type="term" value="P:chromosome segregation"/>
    <property type="evidence" value="ECO:0007669"/>
    <property type="project" value="UniProtKB-UniRule"/>
</dbReference>
<evidence type="ECO:0000256" key="5">
    <source>
        <dbReference type="ARBA" id="ARBA00022618"/>
    </source>
</evidence>
<evidence type="ECO:0000256" key="4">
    <source>
        <dbReference type="ARBA" id="ARBA00022490"/>
    </source>
</evidence>
<comment type="function">
    <text evidence="11">Site-specific tyrosine recombinase, which acts by catalyzing the cutting and rejoining of the recombining DNA molecules. The XerC-XerD complex is essential to convert dimers of the bacterial chromosome into monomers to permit their segregation at cell division. It also contributes to the segregational stability of plasmids.</text>
</comment>
<dbReference type="InterPro" id="IPR023009">
    <property type="entry name" value="Tyrosine_recombinase_XerC/XerD"/>
</dbReference>
<dbReference type="PROSITE" id="PS51900">
    <property type="entry name" value="CB"/>
    <property type="match status" value="1"/>
</dbReference>
<feature type="active site" evidence="11">
    <location>
        <position position="269"/>
    </location>
</feature>
<comment type="subunit">
    <text evidence="11">Forms a cyclic heterotetrameric complex composed of two molecules of XerC and two molecules of XerD.</text>
</comment>
<feature type="domain" description="Core-binding (CB)" evidence="14">
    <location>
        <begin position="1"/>
        <end position="87"/>
    </location>
</feature>
<accession>K8ZBC8</accession>
<comment type="similarity">
    <text evidence="3">Belongs to the 'phage' integrase family. XerD subfamily.</text>
</comment>
<dbReference type="NCBIfam" id="TIGR02224">
    <property type="entry name" value="recomb_XerC"/>
    <property type="match status" value="1"/>
</dbReference>
<feature type="active site" evidence="11">
    <location>
        <position position="243"/>
    </location>
</feature>
<keyword evidence="10 11" id="KW-0131">Cell cycle</keyword>
<evidence type="ECO:0000259" key="13">
    <source>
        <dbReference type="PROSITE" id="PS51898"/>
    </source>
</evidence>
<feature type="domain" description="Tyr recombinase" evidence="13">
    <location>
        <begin position="108"/>
        <end position="291"/>
    </location>
</feature>
<comment type="similarity">
    <text evidence="2 11">Belongs to the 'phage' integrase family. XerC subfamily.</text>
</comment>
<comment type="subcellular location">
    <subcellularLocation>
        <location evidence="1 11">Cytoplasm</location>
    </subcellularLocation>
</comment>
<dbReference type="eggNOG" id="COG4974">
    <property type="taxonomic scope" value="Bacteria"/>
</dbReference>
<dbReference type="CDD" id="cd00798">
    <property type="entry name" value="INT_XerDC_C"/>
    <property type="match status" value="1"/>
</dbReference>